<dbReference type="InterPro" id="IPR013785">
    <property type="entry name" value="Aldolase_TIM"/>
</dbReference>
<dbReference type="GO" id="GO:0008615">
    <property type="term" value="P:pyridoxine biosynthetic process"/>
    <property type="evidence" value="ECO:0007669"/>
    <property type="project" value="UniProtKB-UniRule"/>
</dbReference>
<evidence type="ECO:0000256" key="1">
    <source>
        <dbReference type="ARBA" id="ARBA00022490"/>
    </source>
</evidence>
<feature type="binding site" evidence="4">
    <location>
        <position position="18"/>
    </location>
    <ligand>
        <name>3-amino-2-oxopropyl phosphate</name>
        <dbReference type="ChEBI" id="CHEBI:57279"/>
    </ligand>
</feature>
<dbReference type="AlphaFoldDB" id="A0A939DIT5"/>
<evidence type="ECO:0000313" key="6">
    <source>
        <dbReference type="EMBL" id="MBN7798910.1"/>
    </source>
</evidence>
<dbReference type="Proteomes" id="UP000664303">
    <property type="component" value="Unassembled WGS sequence"/>
</dbReference>
<evidence type="ECO:0000313" key="7">
    <source>
        <dbReference type="Proteomes" id="UP000664303"/>
    </source>
</evidence>
<dbReference type="EC" id="2.6.99.2" evidence="4 5"/>
<reference evidence="6" key="1">
    <citation type="submission" date="2021-02" db="EMBL/GenBank/DDBJ databases">
        <title>PHA producing bacteria isolated from coastal sediment in Guangdong, Shenzhen.</title>
        <authorList>
            <person name="Zheng W."/>
            <person name="Yu S."/>
            <person name="Huang Y."/>
        </authorList>
    </citation>
    <scope>NUCLEOTIDE SEQUENCE</scope>
    <source>
        <strain evidence="6">TN14-10</strain>
    </source>
</reference>
<comment type="similarity">
    <text evidence="4">Belongs to the PNP synthase family.</text>
</comment>
<keyword evidence="7" id="KW-1185">Reference proteome</keyword>
<feature type="binding site" evidence="4">
    <location>
        <begin position="229"/>
        <end position="230"/>
    </location>
    <ligand>
        <name>3-amino-2-oxopropyl phosphate</name>
        <dbReference type="ChEBI" id="CHEBI:57279"/>
    </ligand>
</feature>
<feature type="site" description="Transition state stabilizer" evidence="4">
    <location>
        <position position="165"/>
    </location>
</feature>
<dbReference type="InterPro" id="IPR004569">
    <property type="entry name" value="PyrdxlP_synth_PdxJ"/>
</dbReference>
<dbReference type="PANTHER" id="PTHR30456:SF0">
    <property type="entry name" value="PYRIDOXINE 5'-PHOSPHATE SYNTHASE"/>
    <property type="match status" value="1"/>
</dbReference>
<comment type="caution">
    <text evidence="6">The sequence shown here is derived from an EMBL/GenBank/DDBJ whole genome shotgun (WGS) entry which is preliminary data.</text>
</comment>
<dbReference type="NCBIfam" id="NF003626">
    <property type="entry name" value="PRK05265.1-4"/>
    <property type="match status" value="1"/>
</dbReference>
<dbReference type="CDD" id="cd00003">
    <property type="entry name" value="PNPsynthase"/>
    <property type="match status" value="1"/>
</dbReference>
<dbReference type="NCBIfam" id="TIGR00559">
    <property type="entry name" value="pdxJ"/>
    <property type="match status" value="1"/>
</dbReference>
<feature type="binding site" evidence="4">
    <location>
        <position position="45"/>
    </location>
    <ligand>
        <name>1-deoxy-D-xylulose 5-phosphate</name>
        <dbReference type="ChEBI" id="CHEBI:57792"/>
    </ligand>
</feature>
<evidence type="ECO:0000256" key="2">
    <source>
        <dbReference type="ARBA" id="ARBA00022679"/>
    </source>
</evidence>
<dbReference type="HAMAP" id="MF_00279">
    <property type="entry name" value="PdxJ"/>
    <property type="match status" value="1"/>
</dbReference>
<feature type="binding site" evidence="4">
    <location>
        <position position="207"/>
    </location>
    <ligand>
        <name>3-amino-2-oxopropyl phosphate</name>
        <dbReference type="ChEBI" id="CHEBI:57279"/>
    </ligand>
</feature>
<comment type="subcellular location">
    <subcellularLocation>
        <location evidence="4">Cytoplasm</location>
    </subcellularLocation>
</comment>
<name>A0A939DIT5_9GAMM</name>
<feature type="binding site" evidence="4">
    <location>
        <position position="114"/>
    </location>
    <ligand>
        <name>1-deoxy-D-xylulose 5-phosphate</name>
        <dbReference type="ChEBI" id="CHEBI:57792"/>
    </ligand>
</feature>
<evidence type="ECO:0000256" key="3">
    <source>
        <dbReference type="ARBA" id="ARBA00023096"/>
    </source>
</evidence>
<keyword evidence="1 4" id="KW-0963">Cytoplasm</keyword>
<evidence type="ECO:0000256" key="5">
    <source>
        <dbReference type="NCBIfam" id="TIGR00559"/>
    </source>
</evidence>
<dbReference type="PANTHER" id="PTHR30456">
    <property type="entry name" value="PYRIDOXINE 5'-PHOSPHATE SYNTHASE"/>
    <property type="match status" value="1"/>
</dbReference>
<dbReference type="SUPFAM" id="SSF63892">
    <property type="entry name" value="Pyridoxine 5'-phosphate synthase"/>
    <property type="match status" value="1"/>
</dbReference>
<accession>A0A939DIT5</accession>
<feature type="active site" description="Proton donor" evidence="4">
    <location>
        <position position="206"/>
    </location>
</feature>
<gene>
    <name evidence="4" type="primary">pdxJ</name>
    <name evidence="6" type="ORF">JYP50_20090</name>
</gene>
<sequence length="255" mass="27436">MIALSVNLNKIALIRNSRDTRNPDIPAHAQMCIDAGANGITVHPRPDQRHIRASDCFDLAAMLNVEFNIEGNPMAGPRKSGRDGVGDYPGFMELVREIRPAQCTLVPDGDAQLTSDHGFDLKRDGDTVAPLIAELKSLGIRTSLFMDPDEEQIRLAAQTGADRIELYTESYARAYERRDDVATILGQFARAAEVAAEQGLGVNAGHDLDLHNLPGFAAGVPGLLEVSIGHALTVDALRMGLAVTVAAYQRALGKT</sequence>
<dbReference type="Gene3D" id="3.20.20.70">
    <property type="entry name" value="Aldolase class I"/>
    <property type="match status" value="1"/>
</dbReference>
<dbReference type="Pfam" id="PF03740">
    <property type="entry name" value="PdxJ"/>
    <property type="match status" value="1"/>
</dbReference>
<feature type="binding site" evidence="4">
    <location>
        <position position="7"/>
    </location>
    <ligand>
        <name>3-amino-2-oxopropyl phosphate</name>
        <dbReference type="ChEBI" id="CHEBI:57279"/>
    </ligand>
</feature>
<protein>
    <recommendedName>
        <fullName evidence="4 5">Pyridoxine 5'-phosphate synthase</fullName>
        <shortName evidence="4">PNP synthase</shortName>
        <ecNumber evidence="4 5">2.6.99.2</ecNumber>
    </recommendedName>
</protein>
<dbReference type="EMBL" id="JAFKCZ010000020">
    <property type="protein sequence ID" value="MBN7798910.1"/>
    <property type="molecule type" value="Genomic_DNA"/>
</dbReference>
<feature type="binding site" evidence="4">
    <location>
        <position position="50"/>
    </location>
    <ligand>
        <name>1-deoxy-D-xylulose 5-phosphate</name>
        <dbReference type="ChEBI" id="CHEBI:57792"/>
    </ligand>
</feature>
<comment type="function">
    <text evidence="4">Catalyzes the complicated ring closure reaction between the two acyclic compounds 1-deoxy-D-xylulose-5-phosphate (DXP) and 3-amino-2-oxopropyl phosphate (1-amino-acetone-3-phosphate or AAP) to form pyridoxine 5'-phosphate (PNP) and inorganic phosphate.</text>
</comment>
<dbReference type="InterPro" id="IPR036130">
    <property type="entry name" value="Pyridoxine-5'_phos_synth"/>
</dbReference>
<comment type="caution">
    <text evidence="4">Lacks conserved residue(s) required for the propagation of feature annotation.</text>
</comment>
<dbReference type="GO" id="GO:0005829">
    <property type="term" value="C:cytosol"/>
    <property type="evidence" value="ECO:0007669"/>
    <property type="project" value="TreeGrafter"/>
</dbReference>
<comment type="catalytic activity">
    <reaction evidence="4">
        <text>3-amino-2-oxopropyl phosphate + 1-deoxy-D-xylulose 5-phosphate = pyridoxine 5'-phosphate + phosphate + 2 H2O + H(+)</text>
        <dbReference type="Rhea" id="RHEA:15265"/>
        <dbReference type="ChEBI" id="CHEBI:15377"/>
        <dbReference type="ChEBI" id="CHEBI:15378"/>
        <dbReference type="ChEBI" id="CHEBI:43474"/>
        <dbReference type="ChEBI" id="CHEBI:57279"/>
        <dbReference type="ChEBI" id="CHEBI:57792"/>
        <dbReference type="ChEBI" id="CHEBI:58589"/>
        <dbReference type="EC" id="2.6.99.2"/>
    </reaction>
</comment>
<evidence type="ECO:0000256" key="4">
    <source>
        <dbReference type="HAMAP-Rule" id="MF_00279"/>
    </source>
</evidence>
<feature type="active site" description="Proton acceptor" evidence="4">
    <location>
        <position position="43"/>
    </location>
</feature>
<comment type="subunit">
    <text evidence="4">Homooctamer; tetramer of dimers.</text>
</comment>
<keyword evidence="2 4" id="KW-0808">Transferase</keyword>
<comment type="pathway">
    <text evidence="4">Cofactor biosynthesis; pyridoxine 5'-phosphate biosynthesis; pyridoxine 5'-phosphate from D-erythrose 4-phosphate: step 5/5.</text>
</comment>
<proteinExistence type="inferred from homology"/>
<keyword evidence="3 4" id="KW-0664">Pyridoxine biosynthesis</keyword>
<dbReference type="RefSeq" id="WP_206562358.1">
    <property type="nucleotide sequence ID" value="NZ_JAFKCZ010000020.1"/>
</dbReference>
<feature type="active site" description="Proton acceptor" evidence="4">
    <location>
        <position position="70"/>
    </location>
</feature>
<dbReference type="GO" id="GO:0033856">
    <property type="term" value="F:pyridoxine 5'-phosphate synthase activity"/>
    <property type="evidence" value="ECO:0007669"/>
    <property type="project" value="UniProtKB-UniRule"/>
</dbReference>
<organism evidence="6 7">
    <name type="scientific">Parahaliea mediterranea</name>
    <dbReference type="NCBI Taxonomy" id="651086"/>
    <lineage>
        <taxon>Bacteria</taxon>
        <taxon>Pseudomonadati</taxon>
        <taxon>Pseudomonadota</taxon>
        <taxon>Gammaproteobacteria</taxon>
        <taxon>Cellvibrionales</taxon>
        <taxon>Halieaceae</taxon>
        <taxon>Parahaliea</taxon>
    </lineage>
</organism>